<evidence type="ECO:0000313" key="7">
    <source>
        <dbReference type="Proteomes" id="UP000007735"/>
    </source>
</evidence>
<dbReference type="Gene3D" id="3.40.50.2300">
    <property type="match status" value="2"/>
</dbReference>
<dbReference type="PANTHER" id="PTHR30146">
    <property type="entry name" value="LACI-RELATED TRANSCRIPTIONAL REPRESSOR"/>
    <property type="match status" value="1"/>
</dbReference>
<dbReference type="SUPFAM" id="SSF47413">
    <property type="entry name" value="lambda repressor-like DNA-binding domains"/>
    <property type="match status" value="1"/>
</dbReference>
<protein>
    <submittedName>
        <fullName evidence="6">HTH-type transcriptional repressor purR Purine nucleotide synthesis repressor Pur regulon repressor</fullName>
    </submittedName>
</protein>
<feature type="chain" id="PRO_5003519932" evidence="4">
    <location>
        <begin position="32"/>
        <end position="431"/>
    </location>
</feature>
<proteinExistence type="predicted"/>
<evidence type="ECO:0000256" key="3">
    <source>
        <dbReference type="ARBA" id="ARBA00023163"/>
    </source>
</evidence>
<dbReference type="Proteomes" id="UP000007735">
    <property type="component" value="Chromosome"/>
</dbReference>
<feature type="signal peptide" evidence="4">
    <location>
        <begin position="1"/>
        <end position="31"/>
    </location>
</feature>
<dbReference type="STRING" id="1117943.SFHH103_01618"/>
<organism evidence="6 7">
    <name type="scientific">Sinorhizobium fredii (strain HH103)</name>
    <dbReference type="NCBI Taxonomy" id="1117943"/>
    <lineage>
        <taxon>Bacteria</taxon>
        <taxon>Pseudomonadati</taxon>
        <taxon>Pseudomonadota</taxon>
        <taxon>Alphaproteobacteria</taxon>
        <taxon>Hyphomicrobiales</taxon>
        <taxon>Rhizobiaceae</taxon>
        <taxon>Sinorhizobium/Ensifer group</taxon>
        <taxon>Sinorhizobium</taxon>
    </lineage>
</organism>
<dbReference type="CDD" id="cd06267">
    <property type="entry name" value="PBP1_LacI_sugar_binding-like"/>
    <property type="match status" value="1"/>
</dbReference>
<evidence type="ECO:0000259" key="5">
    <source>
        <dbReference type="PROSITE" id="PS50932"/>
    </source>
</evidence>
<accession>G9A785</accession>
<dbReference type="Gene3D" id="1.10.260.40">
    <property type="entry name" value="lambda repressor-like DNA-binding domains"/>
    <property type="match status" value="1"/>
</dbReference>
<gene>
    <name evidence="6" type="primary">rbsR</name>
    <name evidence="6" type="ordered locus">SFHH103_01618</name>
</gene>
<dbReference type="HOGENOM" id="CLU_646956_0_0_5"/>
<reference evidence="6 7" key="1">
    <citation type="journal article" date="2012" name="J. Bacteriol.">
        <title>Genome sequence of the soybean symbiont Sinorhizobium fredii HH103.</title>
        <authorList>
            <person name="Weidner S."/>
            <person name="Becker A."/>
            <person name="Bonilla I."/>
            <person name="Jaenicke S."/>
            <person name="Lloret J."/>
            <person name="Margaret I."/>
            <person name="Puhler A."/>
            <person name="Ruiz-Sainz J.E."/>
            <person name="Schneiker-Bekel S."/>
            <person name="Szczepanowski R."/>
            <person name="Vinardell J.M."/>
            <person name="Zehner S."/>
            <person name="Gottfert M."/>
        </authorList>
    </citation>
    <scope>NUCLEOTIDE SEQUENCE [LARGE SCALE GENOMIC DNA]</scope>
    <source>
        <strain evidence="6 7">HH103</strain>
    </source>
</reference>
<name>G9A785_SINF1</name>
<dbReference type="PANTHER" id="PTHR30146:SF109">
    <property type="entry name" value="HTH-TYPE TRANSCRIPTIONAL REGULATOR GALS"/>
    <property type="match status" value="1"/>
</dbReference>
<evidence type="ECO:0000256" key="2">
    <source>
        <dbReference type="ARBA" id="ARBA00023125"/>
    </source>
</evidence>
<evidence type="ECO:0000313" key="6">
    <source>
        <dbReference type="EMBL" id="CCE96115.1"/>
    </source>
</evidence>
<evidence type="ECO:0000256" key="4">
    <source>
        <dbReference type="SAM" id="SignalP"/>
    </source>
</evidence>
<dbReference type="Pfam" id="PF13377">
    <property type="entry name" value="Peripla_BP_3"/>
    <property type="match status" value="1"/>
</dbReference>
<dbReference type="InterPro" id="IPR000843">
    <property type="entry name" value="HTH_LacI"/>
</dbReference>
<dbReference type="AlphaFoldDB" id="G9A785"/>
<dbReference type="GO" id="GO:0000976">
    <property type="term" value="F:transcription cis-regulatory region binding"/>
    <property type="evidence" value="ECO:0007669"/>
    <property type="project" value="TreeGrafter"/>
</dbReference>
<dbReference type="PROSITE" id="PS50932">
    <property type="entry name" value="HTH_LACI_2"/>
    <property type="match status" value="1"/>
</dbReference>
<dbReference type="InterPro" id="IPR010982">
    <property type="entry name" value="Lambda_DNA-bd_dom_sf"/>
</dbReference>
<dbReference type="InterPro" id="IPR046335">
    <property type="entry name" value="LacI/GalR-like_sensor"/>
</dbReference>
<keyword evidence="3" id="KW-0804">Transcription</keyword>
<dbReference type="InterPro" id="IPR028082">
    <property type="entry name" value="Peripla_BP_I"/>
</dbReference>
<keyword evidence="4" id="KW-0732">Signal</keyword>
<dbReference type="eggNOG" id="COG1609">
    <property type="taxonomic scope" value="Bacteria"/>
</dbReference>
<dbReference type="SUPFAM" id="SSF53822">
    <property type="entry name" value="Periplasmic binding protein-like I"/>
    <property type="match status" value="1"/>
</dbReference>
<dbReference type="PATRIC" id="fig|380.5.peg.1721"/>
<sequence length="431" mass="47113">MFLKKSLASDFMTRPTTGLSAAAAMVGSAVAATSATTDASLKSFIVILLEKSSGETFHRQARYRFRPQEIVSSRRCQYETFHRCNLLHRVYIQTQSLPVGVLLTVTIKDVAKAAGVAVGTVSRVLAKNKTVSEEIRTRVEEVIQQLGYTPNSLGRNLRLNRTDLIGLVIPDITNPFFAELAKHVEMMASAEGYSVLLANSHDDPAAEQQQVQTLLGRLPSGLILVPVSESRIGDLVSGTNTVTVDRPLKGQTLVGVDNRRGGYLAADYLLSLGHRRLGYMGGPQILDVARERYEGFISRIEEFQQQHPSRSFAIQTVDGNFDYRAGEELGNRLLRQQHPPTAIATASDQQAIGLMRAAADIGLSIPDDLSIVGFDDIPLASLVLPRLTTIRQPLAEIARIALDAILKRSSATECKLEPVLVERSSTRAWPA</sequence>
<dbReference type="GO" id="GO:0003700">
    <property type="term" value="F:DNA-binding transcription factor activity"/>
    <property type="evidence" value="ECO:0007669"/>
    <property type="project" value="TreeGrafter"/>
</dbReference>
<dbReference type="Pfam" id="PF00356">
    <property type="entry name" value="LacI"/>
    <property type="match status" value="1"/>
</dbReference>
<dbReference type="KEGG" id="sfh:SFHH103_01618"/>
<dbReference type="CDD" id="cd01392">
    <property type="entry name" value="HTH_LacI"/>
    <property type="match status" value="1"/>
</dbReference>
<keyword evidence="1" id="KW-0805">Transcription regulation</keyword>
<dbReference type="SMART" id="SM00354">
    <property type="entry name" value="HTH_LACI"/>
    <property type="match status" value="1"/>
</dbReference>
<keyword evidence="2" id="KW-0238">DNA-binding</keyword>
<evidence type="ECO:0000256" key="1">
    <source>
        <dbReference type="ARBA" id="ARBA00023015"/>
    </source>
</evidence>
<dbReference type="EMBL" id="HE616890">
    <property type="protein sequence ID" value="CCE96115.1"/>
    <property type="molecule type" value="Genomic_DNA"/>
</dbReference>
<feature type="domain" description="HTH lacI-type" evidence="5">
    <location>
        <begin position="105"/>
        <end position="159"/>
    </location>
</feature>